<dbReference type="Pfam" id="PF13456">
    <property type="entry name" value="RVT_3"/>
    <property type="match status" value="1"/>
</dbReference>
<evidence type="ECO:0000313" key="2">
    <source>
        <dbReference type="EnsemblPlants" id="QL07p025038:mrna:CDS:1"/>
    </source>
</evidence>
<dbReference type="InterPro" id="IPR052929">
    <property type="entry name" value="RNase_H-like_EbsB-rel"/>
</dbReference>
<sequence length="141" mass="15865">MDFLWDLLFTQHVGTEIIELTVTTAWCIWFDRNKTRLGAARLPPRDILVRARAILGEYQLAHQRPSKFKEDADIRWTPPNFPWYKTNVDAAVFPSLGMTGVGVIIRDHGGSVVAAMSKRMPLPLGPLEAEAKALDEANYVC</sequence>
<evidence type="ECO:0000259" key="1">
    <source>
        <dbReference type="Pfam" id="PF13456"/>
    </source>
</evidence>
<dbReference type="InterPro" id="IPR002156">
    <property type="entry name" value="RNaseH_domain"/>
</dbReference>
<dbReference type="Proteomes" id="UP000594261">
    <property type="component" value="Chromosome 7"/>
</dbReference>
<evidence type="ECO:0000313" key="3">
    <source>
        <dbReference type="Proteomes" id="UP000594261"/>
    </source>
</evidence>
<dbReference type="Gramene" id="QL07p025038:mrna">
    <property type="protein sequence ID" value="QL07p025038:mrna:CDS:1"/>
    <property type="gene ID" value="QL07p025038"/>
</dbReference>
<dbReference type="PANTHER" id="PTHR47074">
    <property type="entry name" value="BNAC02G40300D PROTEIN"/>
    <property type="match status" value="1"/>
</dbReference>
<dbReference type="EnsemblPlants" id="QL07p025038:mrna">
    <property type="protein sequence ID" value="QL07p025038:mrna:CDS:1"/>
    <property type="gene ID" value="QL07p025038"/>
</dbReference>
<keyword evidence="3" id="KW-1185">Reference proteome</keyword>
<accession>A0A7N2M429</accession>
<dbReference type="GO" id="GO:0004523">
    <property type="term" value="F:RNA-DNA hybrid ribonuclease activity"/>
    <property type="evidence" value="ECO:0007669"/>
    <property type="project" value="InterPro"/>
</dbReference>
<name>A0A7N2M429_QUELO</name>
<reference evidence="2 3" key="1">
    <citation type="journal article" date="2016" name="G3 (Bethesda)">
        <title>First Draft Assembly and Annotation of the Genome of a California Endemic Oak Quercus lobata Nee (Fagaceae).</title>
        <authorList>
            <person name="Sork V.L."/>
            <person name="Fitz-Gibbon S.T."/>
            <person name="Puiu D."/>
            <person name="Crepeau M."/>
            <person name="Gugger P.F."/>
            <person name="Sherman R."/>
            <person name="Stevens K."/>
            <person name="Langley C.H."/>
            <person name="Pellegrini M."/>
            <person name="Salzberg S.L."/>
        </authorList>
    </citation>
    <scope>NUCLEOTIDE SEQUENCE [LARGE SCALE GENOMIC DNA]</scope>
    <source>
        <strain evidence="2 3">cv. SW786</strain>
    </source>
</reference>
<dbReference type="PANTHER" id="PTHR47074:SF11">
    <property type="entry name" value="REVERSE TRANSCRIPTASE-LIKE PROTEIN"/>
    <property type="match status" value="1"/>
</dbReference>
<protein>
    <recommendedName>
        <fullName evidence="1">RNase H type-1 domain-containing protein</fullName>
    </recommendedName>
</protein>
<reference evidence="2" key="2">
    <citation type="submission" date="2021-01" db="UniProtKB">
        <authorList>
            <consortium name="EnsemblPlants"/>
        </authorList>
    </citation>
    <scope>IDENTIFICATION</scope>
</reference>
<feature type="domain" description="RNase H type-1" evidence="1">
    <location>
        <begin position="87"/>
        <end position="134"/>
    </location>
</feature>
<organism evidence="2 3">
    <name type="scientific">Quercus lobata</name>
    <name type="common">Valley oak</name>
    <dbReference type="NCBI Taxonomy" id="97700"/>
    <lineage>
        <taxon>Eukaryota</taxon>
        <taxon>Viridiplantae</taxon>
        <taxon>Streptophyta</taxon>
        <taxon>Embryophyta</taxon>
        <taxon>Tracheophyta</taxon>
        <taxon>Spermatophyta</taxon>
        <taxon>Magnoliopsida</taxon>
        <taxon>eudicotyledons</taxon>
        <taxon>Gunneridae</taxon>
        <taxon>Pentapetalae</taxon>
        <taxon>rosids</taxon>
        <taxon>fabids</taxon>
        <taxon>Fagales</taxon>
        <taxon>Fagaceae</taxon>
        <taxon>Quercus</taxon>
    </lineage>
</organism>
<dbReference type="InParanoid" id="A0A7N2M429"/>
<dbReference type="GO" id="GO:0003676">
    <property type="term" value="F:nucleic acid binding"/>
    <property type="evidence" value="ECO:0007669"/>
    <property type="project" value="InterPro"/>
</dbReference>
<proteinExistence type="predicted"/>
<dbReference type="EMBL" id="LRBV02000007">
    <property type="status" value="NOT_ANNOTATED_CDS"/>
    <property type="molecule type" value="Genomic_DNA"/>
</dbReference>
<dbReference type="AlphaFoldDB" id="A0A7N2M429"/>